<evidence type="ECO:0000313" key="8">
    <source>
        <dbReference type="EMBL" id="CAK0861014.1"/>
    </source>
</evidence>
<gene>
    <name evidence="8" type="ORF">PCOR1329_LOCUS49810</name>
</gene>
<evidence type="ECO:0000256" key="5">
    <source>
        <dbReference type="ARBA" id="ARBA00022833"/>
    </source>
</evidence>
<dbReference type="Pfam" id="PF01435">
    <property type="entry name" value="Peptidase_M48"/>
    <property type="match status" value="1"/>
</dbReference>
<keyword evidence="3" id="KW-0479">Metal-binding</keyword>
<organism evidence="8 9">
    <name type="scientific">Prorocentrum cordatum</name>
    <dbReference type="NCBI Taxonomy" id="2364126"/>
    <lineage>
        <taxon>Eukaryota</taxon>
        <taxon>Sar</taxon>
        <taxon>Alveolata</taxon>
        <taxon>Dinophyceae</taxon>
        <taxon>Prorocentrales</taxon>
        <taxon>Prorocentraceae</taxon>
        <taxon>Prorocentrum</taxon>
    </lineage>
</organism>
<reference evidence="8" key="1">
    <citation type="submission" date="2023-10" db="EMBL/GenBank/DDBJ databases">
        <authorList>
            <person name="Chen Y."/>
            <person name="Shah S."/>
            <person name="Dougan E. K."/>
            <person name="Thang M."/>
            <person name="Chan C."/>
        </authorList>
    </citation>
    <scope>NUCLEOTIDE SEQUENCE [LARGE SCALE GENOMIC DNA]</scope>
</reference>
<keyword evidence="5" id="KW-0862">Zinc</keyword>
<dbReference type="PANTHER" id="PTHR35128:SF1">
    <property type="entry name" value="SECRETION-REGULATING GUANINE NUCLEOTIDE EXCHANGE FACTOR"/>
    <property type="match status" value="1"/>
</dbReference>
<comment type="caution">
    <text evidence="8">The sequence shown here is derived from an EMBL/GenBank/DDBJ whole genome shotgun (WGS) entry which is preliminary data.</text>
</comment>
<keyword evidence="6" id="KW-0482">Metalloprotease</keyword>
<evidence type="ECO:0000256" key="3">
    <source>
        <dbReference type="ARBA" id="ARBA00022723"/>
    </source>
</evidence>
<evidence type="ECO:0000256" key="6">
    <source>
        <dbReference type="ARBA" id="ARBA00023049"/>
    </source>
</evidence>
<dbReference type="PANTHER" id="PTHR35128">
    <property type="entry name" value="SECRETION-REGULATING GUANINE NUCLEOTIDE EXCHANGE FACTOR"/>
    <property type="match status" value="1"/>
</dbReference>
<name>A0ABN9UM92_9DINO</name>
<evidence type="ECO:0000313" key="9">
    <source>
        <dbReference type="Proteomes" id="UP001189429"/>
    </source>
</evidence>
<protein>
    <recommendedName>
        <fullName evidence="7">Peptidase M48 domain-containing protein</fullName>
    </recommendedName>
</protein>
<dbReference type="EMBL" id="CAUYUJ010016032">
    <property type="protein sequence ID" value="CAK0861014.1"/>
    <property type="molecule type" value="Genomic_DNA"/>
</dbReference>
<evidence type="ECO:0000259" key="7">
    <source>
        <dbReference type="Pfam" id="PF01435"/>
    </source>
</evidence>
<sequence length="505" mass="54372">MCCELEVEAVLAHELGHLKCEHGVWLSAANVLLLATAQLPLPARVLGPLLERLSEGLGAWQRAAERSCDRAALLVAQDPWVVLSVLAKLAGAGAPPAGGEPGNPGVLPREQLEAFLEQARKYDRAVAESSPVATAISAAVSGGRPRTHPLPVLRSREVIRWANSEEFHRLLLERGEPLDVGVPALWHVDPRLRRLYSVFHSVSEVASEALCLRGELPEPCGAQAPLVARASRAAGARGLPAAAAAAAALLGLTALAWRPVAGGAAAGGIGTSQTSIRGYVKQELYDDTGKDYEEISTWPVETYNYVDECFYDDKDEERSASHGPQYARVDGDIETLWQRPDCKPRGIFFMAHGCHHQAPDFWSEVGPDGRVFEGCAQSYLGRCLGLPEEARVRDAALARCYVAVAVSGGRGFQSCWGWRPTRPCWPLAPPAGARSWACWCRRQAGWSTRGASCPRSARWGSSASGGTASPCSSCTCPGTATRRTRSSTIRWRWSRAWGAAPGWLS</sequence>
<comment type="cofactor">
    <cofactor evidence="1">
        <name>Zn(2+)</name>
        <dbReference type="ChEBI" id="CHEBI:29105"/>
    </cofactor>
</comment>
<keyword evidence="2" id="KW-0645">Protease</keyword>
<accession>A0ABN9UM92</accession>
<feature type="domain" description="Peptidase M48" evidence="7">
    <location>
        <begin position="6"/>
        <end position="158"/>
    </location>
</feature>
<evidence type="ECO:0000256" key="4">
    <source>
        <dbReference type="ARBA" id="ARBA00022801"/>
    </source>
</evidence>
<evidence type="ECO:0000256" key="1">
    <source>
        <dbReference type="ARBA" id="ARBA00001947"/>
    </source>
</evidence>
<evidence type="ECO:0000256" key="2">
    <source>
        <dbReference type="ARBA" id="ARBA00022670"/>
    </source>
</evidence>
<keyword evidence="9" id="KW-1185">Reference proteome</keyword>
<dbReference type="InterPro" id="IPR001915">
    <property type="entry name" value="Peptidase_M48"/>
</dbReference>
<dbReference type="Proteomes" id="UP001189429">
    <property type="component" value="Unassembled WGS sequence"/>
</dbReference>
<keyword evidence="4" id="KW-0378">Hydrolase</keyword>
<proteinExistence type="predicted"/>